<proteinExistence type="predicted"/>
<sequence>MGRRARRHDSCLSIMGKRNNEFGDKGDTRVLYKKSISTIRTRSKTYSGHSQIFTKSGIQQLKKEISQTNTLSTQCGKEKRDLAVETNVCMLRNYVRKRIKYSHRGTSSKSKFSVLTNVKNTEDSSASGDSTQNPEAGAKVALKNIDVVSIIVDNFKDLLNKWICENILENINENFPKLDTVRDSLLHKLERNDTKEKNSHSTFVYRSKIGKNRPQCYNKPKEPKKCSSTMKSKEKVKFVGKLSRYTIPFRCKKVRLVSTLSIPRDFEKSSLNSEDTNDNALYRVRKINQNVYLSLLKPKELFAGSSTFDLLVMSSRSLTKRCATYKIDNSQKKNLSKKVAFECRMPDSQSKTKSKFAMKNISTGDTFQKQGCNTVPSLVKSIYGDTSPSYVFLMSDNYTMTEYSSTPEGTNGESESSECNTQSREDKHCEAHLKSDVLSEKDRSDPMITIDFISQSLEFPPLKIVTSNTPNNILRKKVYSKINRASRKRTYNKCKRIKNNTFNTANIKSRHFTYLYKRVNRINAESNEFLNHFQSILKHLSKHDGDKNMRLDVQVNVFPIIENAASNLEAKINIDETLTNSKTELTTNRRTLDTLIESIETEALSKNGSTNLESKGAPEIITLLDGAMSEAKYILVPESDSINNDKKNKELSKVSDCSTITAGLEISHEINELKSVIKGLAVTTEKLMSVHLQEKNFTTSKKPPVETTVLYNPTTSTIRSSDSSQTPIVSKESKNKSKGIQMSDEFIRNNVHADFKLKKEPKKSDKTELNVRLTAKSTTYRFIESESILKVTDMTSLGNNATGPNDVGLTCSFPKSKSLFEVTNEKENRKLMAFYCEGLFRKPCRVKTSNCSSSVPSSCRPCDTKCCASSAKTIIPPQSIRTIDLRCPRKCGPYGDDYPEEDERNLIDCEDVCDVCPKCRRSVGFYEGFLYCLIIWIPVIIILSVFYLSVIKKNLPKKTTTTTGGNNTLVHLKLSDLGF</sequence>
<name>A0ACC0KBD7_CHOFU</name>
<organism evidence="1 2">
    <name type="scientific">Choristoneura fumiferana</name>
    <name type="common">Spruce budworm moth</name>
    <name type="synonym">Archips fumiferana</name>
    <dbReference type="NCBI Taxonomy" id="7141"/>
    <lineage>
        <taxon>Eukaryota</taxon>
        <taxon>Metazoa</taxon>
        <taxon>Ecdysozoa</taxon>
        <taxon>Arthropoda</taxon>
        <taxon>Hexapoda</taxon>
        <taxon>Insecta</taxon>
        <taxon>Pterygota</taxon>
        <taxon>Neoptera</taxon>
        <taxon>Endopterygota</taxon>
        <taxon>Lepidoptera</taxon>
        <taxon>Glossata</taxon>
        <taxon>Ditrysia</taxon>
        <taxon>Tortricoidea</taxon>
        <taxon>Tortricidae</taxon>
        <taxon>Tortricinae</taxon>
        <taxon>Choristoneura</taxon>
    </lineage>
</organism>
<reference evidence="1 2" key="1">
    <citation type="journal article" date="2022" name="Genome Biol. Evol.">
        <title>The Spruce Budworm Genome: Reconstructing the Evolutionary History of Antifreeze Proteins.</title>
        <authorList>
            <person name="Beliveau C."/>
            <person name="Gagne P."/>
            <person name="Picq S."/>
            <person name="Vernygora O."/>
            <person name="Keeling C.I."/>
            <person name="Pinkney K."/>
            <person name="Doucet D."/>
            <person name="Wen F."/>
            <person name="Johnston J.S."/>
            <person name="Maaroufi H."/>
            <person name="Boyle B."/>
            <person name="Laroche J."/>
            <person name="Dewar K."/>
            <person name="Juretic N."/>
            <person name="Blackburn G."/>
            <person name="Nisole A."/>
            <person name="Brunet B."/>
            <person name="Brandao M."/>
            <person name="Lumley L."/>
            <person name="Duan J."/>
            <person name="Quan G."/>
            <person name="Lucarotti C.J."/>
            <person name="Roe A.D."/>
            <person name="Sperling F.A.H."/>
            <person name="Levesque R.C."/>
            <person name="Cusson M."/>
        </authorList>
    </citation>
    <scope>NUCLEOTIDE SEQUENCE [LARGE SCALE GENOMIC DNA]</scope>
    <source>
        <strain evidence="1">Glfc:IPQL:Cfum</strain>
    </source>
</reference>
<accession>A0ACC0KBD7</accession>
<dbReference type="EMBL" id="CM046129">
    <property type="protein sequence ID" value="KAI8433773.1"/>
    <property type="molecule type" value="Genomic_DNA"/>
</dbReference>
<comment type="caution">
    <text evidence="1">The sequence shown here is derived from an EMBL/GenBank/DDBJ whole genome shotgun (WGS) entry which is preliminary data.</text>
</comment>
<dbReference type="Proteomes" id="UP001064048">
    <property type="component" value="Chromosome 29"/>
</dbReference>
<evidence type="ECO:0000313" key="2">
    <source>
        <dbReference type="Proteomes" id="UP001064048"/>
    </source>
</evidence>
<gene>
    <name evidence="1" type="ORF">MSG28_015748</name>
</gene>
<keyword evidence="2" id="KW-1185">Reference proteome</keyword>
<protein>
    <submittedName>
        <fullName evidence="1">Uncharacterized protein</fullName>
    </submittedName>
</protein>
<evidence type="ECO:0000313" key="1">
    <source>
        <dbReference type="EMBL" id="KAI8433773.1"/>
    </source>
</evidence>